<comment type="similarity">
    <text evidence="1">Belongs to the cornifelin family.</text>
</comment>
<evidence type="ECO:0000313" key="2">
    <source>
        <dbReference type="EMBL" id="OON21918.1"/>
    </source>
</evidence>
<dbReference type="EMBL" id="KV891944">
    <property type="protein sequence ID" value="OON21918.1"/>
    <property type="molecule type" value="Genomic_DNA"/>
</dbReference>
<reference evidence="2 3" key="1">
    <citation type="submission" date="2015-03" db="EMBL/GenBank/DDBJ databases">
        <title>Draft genome of the nematode, Opisthorchis viverrini.</title>
        <authorList>
            <person name="Mitreva M."/>
        </authorList>
    </citation>
    <scope>NUCLEOTIDE SEQUENCE [LARGE SCALE GENOMIC DNA]</scope>
    <source>
        <strain evidence="2">Khon Kaen</strain>
    </source>
</reference>
<dbReference type="Proteomes" id="UP000243686">
    <property type="component" value="Unassembled WGS sequence"/>
</dbReference>
<dbReference type="AlphaFoldDB" id="A0A1S8X5E9"/>
<evidence type="ECO:0000313" key="3">
    <source>
        <dbReference type="Proteomes" id="UP000243686"/>
    </source>
</evidence>
<proteinExistence type="inferred from homology"/>
<dbReference type="InterPro" id="IPR006461">
    <property type="entry name" value="PLAC_motif_containing"/>
</dbReference>
<accession>A0A1S8X5E9</accession>
<sequence length="218" mass="23499">MSQRSTGQPTGRRSDVDSDAARLVGLVLCARVMAPGTETAGLPPYDASKAEPIYPTQMQPVFPSPAQPLYQAPLAAPTVNVVVEQPKPVVPEGYRDWKDGLCDCGNNCGNSIPTEYAHLDTTSGLDCLPFTPPMGGILTALFYPCMVCHMYKLYGECCCTPLVVPMADMVLSVKHRSRHRIVGSVAGDCCTFVCCGPCALCRLYRDMTFVEALKGSLQ</sequence>
<protein>
    <submittedName>
        <fullName evidence="2">Putative Cys-rich domain protein</fullName>
    </submittedName>
</protein>
<organism evidence="2 3">
    <name type="scientific">Opisthorchis viverrini</name>
    <name type="common">Southeast Asian liver fluke</name>
    <dbReference type="NCBI Taxonomy" id="6198"/>
    <lineage>
        <taxon>Eukaryota</taxon>
        <taxon>Metazoa</taxon>
        <taxon>Spiralia</taxon>
        <taxon>Lophotrochozoa</taxon>
        <taxon>Platyhelminthes</taxon>
        <taxon>Trematoda</taxon>
        <taxon>Digenea</taxon>
        <taxon>Opisthorchiida</taxon>
        <taxon>Opisthorchiata</taxon>
        <taxon>Opisthorchiidae</taxon>
        <taxon>Opisthorchis</taxon>
    </lineage>
</organism>
<evidence type="ECO:0000256" key="1">
    <source>
        <dbReference type="ARBA" id="ARBA00009024"/>
    </source>
</evidence>
<gene>
    <name evidence="2" type="ORF">X801_02178</name>
</gene>
<name>A0A1S8X5E9_OPIVI</name>
<keyword evidence="3" id="KW-1185">Reference proteome</keyword>
<dbReference type="PANTHER" id="PTHR15907">
    <property type="entry name" value="DUF614 FAMILY PROTEIN-RELATED"/>
    <property type="match status" value="1"/>
</dbReference>